<dbReference type="AlphaFoldDB" id="A0A017RVU8"/>
<evidence type="ECO:0000256" key="3">
    <source>
        <dbReference type="ARBA" id="ARBA00022692"/>
    </source>
</evidence>
<evidence type="ECO:0000256" key="1">
    <source>
        <dbReference type="ARBA" id="ARBA00004141"/>
    </source>
</evidence>
<feature type="transmembrane region" description="Helical" evidence="6">
    <location>
        <begin position="109"/>
        <end position="131"/>
    </location>
</feature>
<dbReference type="GO" id="GO:0033013">
    <property type="term" value="P:tetrapyrrole metabolic process"/>
    <property type="evidence" value="ECO:0007669"/>
    <property type="project" value="UniProtKB-ARBA"/>
</dbReference>
<evidence type="ECO:0000256" key="4">
    <source>
        <dbReference type="ARBA" id="ARBA00022989"/>
    </source>
</evidence>
<organism evidence="7 8">
    <name type="scientific">Fervidicella metallireducens AeB</name>
    <dbReference type="NCBI Taxonomy" id="1403537"/>
    <lineage>
        <taxon>Bacteria</taxon>
        <taxon>Bacillati</taxon>
        <taxon>Bacillota</taxon>
        <taxon>Clostridia</taxon>
        <taxon>Eubacteriales</taxon>
        <taxon>Clostridiaceae</taxon>
        <taxon>Fervidicella</taxon>
    </lineage>
</organism>
<dbReference type="InterPro" id="IPR004307">
    <property type="entry name" value="TspO_MBR"/>
</dbReference>
<proteinExistence type="inferred from homology"/>
<evidence type="ECO:0000256" key="5">
    <source>
        <dbReference type="ARBA" id="ARBA00023136"/>
    </source>
</evidence>
<feature type="transmembrane region" description="Helical" evidence="6">
    <location>
        <begin position="16"/>
        <end position="37"/>
    </location>
</feature>
<dbReference type="Proteomes" id="UP000019681">
    <property type="component" value="Unassembled WGS sequence"/>
</dbReference>
<dbReference type="InterPro" id="IPR038330">
    <property type="entry name" value="TspO/MBR-related_sf"/>
</dbReference>
<evidence type="ECO:0000313" key="7">
    <source>
        <dbReference type="EMBL" id="EYE88736.1"/>
    </source>
</evidence>
<gene>
    <name evidence="7" type="ORF">Q428_06275</name>
</gene>
<name>A0A017RVU8_9CLOT</name>
<comment type="caution">
    <text evidence="7">The sequence shown here is derived from an EMBL/GenBank/DDBJ whole genome shotgun (WGS) entry which is preliminary data.</text>
</comment>
<dbReference type="FunFam" id="1.20.1260.100:FF:000001">
    <property type="entry name" value="translocator protein 2"/>
    <property type="match status" value="1"/>
</dbReference>
<keyword evidence="8" id="KW-1185">Reference proteome</keyword>
<comment type="subcellular location">
    <subcellularLocation>
        <location evidence="1">Membrane</location>
        <topology evidence="1">Multi-pass membrane protein</topology>
    </subcellularLocation>
</comment>
<dbReference type="OrthoDB" id="9795496at2"/>
<keyword evidence="3 6" id="KW-0812">Transmembrane</keyword>
<dbReference type="EMBL" id="AZQP01000014">
    <property type="protein sequence ID" value="EYE88736.1"/>
    <property type="molecule type" value="Genomic_DNA"/>
</dbReference>
<evidence type="ECO:0000256" key="2">
    <source>
        <dbReference type="ARBA" id="ARBA00007524"/>
    </source>
</evidence>
<evidence type="ECO:0000313" key="8">
    <source>
        <dbReference type="Proteomes" id="UP000019681"/>
    </source>
</evidence>
<feature type="transmembrane region" description="Helical" evidence="6">
    <location>
        <begin position="49"/>
        <end position="70"/>
    </location>
</feature>
<sequence>MSKIIKVINLREAKKVVTAVAIPLIGGLLVGYLSMAYSKVDYLKPGFTPPGWVFSVVWTLLYILMGVASYRIWRMKRYNSQAAYALWLYAIQLVINFIWPFVFFKQGNYGSAFFLLLVLWVLVAFTSINFYKIDKKAGLLMLPYLIWLTFAGILNYFIWIMNV</sequence>
<dbReference type="GO" id="GO:0016020">
    <property type="term" value="C:membrane"/>
    <property type="evidence" value="ECO:0007669"/>
    <property type="project" value="UniProtKB-SubCell"/>
</dbReference>
<dbReference type="PANTHER" id="PTHR10057:SF0">
    <property type="entry name" value="TRANSLOCATOR PROTEIN"/>
    <property type="match status" value="1"/>
</dbReference>
<evidence type="ECO:0000256" key="6">
    <source>
        <dbReference type="SAM" id="Phobius"/>
    </source>
</evidence>
<dbReference type="PIRSF" id="PIRSF005859">
    <property type="entry name" value="PBR"/>
    <property type="match status" value="1"/>
</dbReference>
<keyword evidence="4 6" id="KW-1133">Transmembrane helix</keyword>
<feature type="transmembrane region" description="Helical" evidence="6">
    <location>
        <begin position="82"/>
        <end position="103"/>
    </location>
</feature>
<reference evidence="7 8" key="1">
    <citation type="journal article" date="2014" name="Genome Announc.">
        <title>Draft Genome Sequence of Fervidicella metallireducens Strain AeBT, an Iron-Reducing Thermoanaerobe from the Great Artesian Basin.</title>
        <authorList>
            <person name="Patel B.K."/>
        </authorList>
    </citation>
    <scope>NUCLEOTIDE SEQUENCE [LARGE SCALE GENOMIC DNA]</scope>
    <source>
        <strain evidence="7 8">AeB</strain>
    </source>
</reference>
<dbReference type="STRING" id="1403537.Q428_06275"/>
<dbReference type="Pfam" id="PF03073">
    <property type="entry name" value="TspO_MBR"/>
    <property type="match status" value="1"/>
</dbReference>
<keyword evidence="5 6" id="KW-0472">Membrane</keyword>
<comment type="similarity">
    <text evidence="2">Belongs to the TspO/BZRP family.</text>
</comment>
<dbReference type="PANTHER" id="PTHR10057">
    <property type="entry name" value="PERIPHERAL-TYPE BENZODIAZEPINE RECEPTOR"/>
    <property type="match status" value="1"/>
</dbReference>
<protein>
    <submittedName>
        <fullName evidence="7">TspO</fullName>
    </submittedName>
</protein>
<feature type="transmembrane region" description="Helical" evidence="6">
    <location>
        <begin position="138"/>
        <end position="161"/>
    </location>
</feature>
<dbReference type="RefSeq" id="WP_035379136.1">
    <property type="nucleotide sequence ID" value="NZ_AZQP01000014.1"/>
</dbReference>
<accession>A0A017RVU8</accession>
<dbReference type="CDD" id="cd15904">
    <property type="entry name" value="TSPO_MBR"/>
    <property type="match status" value="1"/>
</dbReference>
<dbReference type="Gene3D" id="1.20.1260.100">
    <property type="entry name" value="TspO/MBR protein"/>
    <property type="match status" value="1"/>
</dbReference>